<dbReference type="Proteomes" id="UP000250369">
    <property type="component" value="Unassembled WGS sequence"/>
</dbReference>
<dbReference type="GO" id="GO:0005524">
    <property type="term" value="F:ATP binding"/>
    <property type="evidence" value="ECO:0007669"/>
    <property type="project" value="UniProtKB-KW"/>
</dbReference>
<dbReference type="PANTHER" id="PTHR30153">
    <property type="entry name" value="REPLICATIVE DNA HELICASE DNAB"/>
    <property type="match status" value="1"/>
</dbReference>
<dbReference type="Gene3D" id="3.40.50.300">
    <property type="entry name" value="P-loop containing nucleotide triphosphate hydrolases"/>
    <property type="match status" value="1"/>
</dbReference>
<keyword evidence="3" id="KW-0235">DNA replication</keyword>
<evidence type="ECO:0000313" key="14">
    <source>
        <dbReference type="Proteomes" id="UP000250369"/>
    </source>
</evidence>
<dbReference type="InterPro" id="IPR003593">
    <property type="entry name" value="AAA+_ATPase"/>
</dbReference>
<evidence type="ECO:0000256" key="10">
    <source>
        <dbReference type="ARBA" id="ARBA00044969"/>
    </source>
</evidence>
<evidence type="ECO:0000256" key="11">
    <source>
        <dbReference type="ARBA" id="ARBA00048954"/>
    </source>
</evidence>
<sequence length="429" mass="48735">MIDIHTEQIVLGAMACDSECYDIASSELKEEFFTEVEHRKLFDVMLRMSGLAKLTPAMIKTECAGDTGMKIALDSAVASFTNREEFEYHLKRLKELYAKRQFLNIGERLVRMARNEQTTVDELSGVYESVITESYSTEDKDAIIEIKDILVQVFEQLEQRVMNKGKAENGLRLTYTTAQGKTMGLPGLDDTFMGLRGGDLIMICAESGHGKTALALNIARIIAVHKKKRVYYENTEMSKEELVMRVQSAMTGIPLKDLFEGIIEGEQWEAITMAIGMLSEAPLTVSRIPYLTPLKAKSLAKRVKAKHKELDLVIIDYIGRMELEQQKGMQEYQILYRISEYCKSMAVELDVPVIILAQLTEDGKLEGARKMKNACDGLLFFKPLDDKDYEKCPRQANYKLVKAKVRRNSTDKPIYLHFHKPTQLITEVV</sequence>
<dbReference type="InterPro" id="IPR007693">
    <property type="entry name" value="DNA_helicase_DnaB-like_N"/>
</dbReference>
<evidence type="ECO:0000256" key="4">
    <source>
        <dbReference type="ARBA" id="ARBA00022741"/>
    </source>
</evidence>
<dbReference type="SUPFAM" id="SSF48024">
    <property type="entry name" value="N-terminal domain of DnaB helicase"/>
    <property type="match status" value="1"/>
</dbReference>
<dbReference type="GO" id="GO:0043139">
    <property type="term" value="F:5'-3' DNA helicase activity"/>
    <property type="evidence" value="ECO:0007669"/>
    <property type="project" value="UniProtKB-EC"/>
</dbReference>
<dbReference type="Pfam" id="PF03796">
    <property type="entry name" value="DnaB_C"/>
    <property type="match status" value="1"/>
</dbReference>
<evidence type="ECO:0000256" key="2">
    <source>
        <dbReference type="ARBA" id="ARBA00022515"/>
    </source>
</evidence>
<protein>
    <recommendedName>
        <fullName evidence="10">DNA 5'-3' helicase</fullName>
        <ecNumber evidence="10">5.6.2.3</ecNumber>
    </recommendedName>
</protein>
<dbReference type="GO" id="GO:0005829">
    <property type="term" value="C:cytosol"/>
    <property type="evidence" value="ECO:0007669"/>
    <property type="project" value="TreeGrafter"/>
</dbReference>
<reference evidence="13 14" key="1">
    <citation type="journal article" date="2009" name="Int. J. Syst. Evol. Microbiol.">
        <title>Paenibacillus contaminans sp. nov., isolated from a contaminated laboratory plate.</title>
        <authorList>
            <person name="Chou J.H."/>
            <person name="Lee J.H."/>
            <person name="Lin M.C."/>
            <person name="Chang P.S."/>
            <person name="Arun A.B."/>
            <person name="Young C.C."/>
            <person name="Chen W.M."/>
        </authorList>
    </citation>
    <scope>NUCLEOTIDE SEQUENCE [LARGE SCALE GENOMIC DNA]</scope>
    <source>
        <strain evidence="13 14">CKOBP-6</strain>
    </source>
</reference>
<dbReference type="Pfam" id="PF00772">
    <property type="entry name" value="DnaB"/>
    <property type="match status" value="1"/>
</dbReference>
<dbReference type="Gene3D" id="1.10.860.10">
    <property type="entry name" value="DNAb Helicase, Chain A"/>
    <property type="match status" value="1"/>
</dbReference>
<evidence type="ECO:0000313" key="13">
    <source>
        <dbReference type="EMBL" id="RAV22218.1"/>
    </source>
</evidence>
<evidence type="ECO:0000256" key="6">
    <source>
        <dbReference type="ARBA" id="ARBA00022806"/>
    </source>
</evidence>
<dbReference type="RefSeq" id="WP_113029625.1">
    <property type="nucleotide sequence ID" value="NZ_QMFB01000002.1"/>
</dbReference>
<keyword evidence="14" id="KW-1185">Reference proteome</keyword>
<organism evidence="13 14">
    <name type="scientific">Paenibacillus contaminans</name>
    <dbReference type="NCBI Taxonomy" id="450362"/>
    <lineage>
        <taxon>Bacteria</taxon>
        <taxon>Bacillati</taxon>
        <taxon>Bacillota</taxon>
        <taxon>Bacilli</taxon>
        <taxon>Bacillales</taxon>
        <taxon>Paenibacillaceae</taxon>
        <taxon>Paenibacillus</taxon>
    </lineage>
</organism>
<dbReference type="InterPro" id="IPR007694">
    <property type="entry name" value="DNA_helicase_DnaB-like_C"/>
</dbReference>
<evidence type="ECO:0000256" key="9">
    <source>
        <dbReference type="ARBA" id="ARBA00023235"/>
    </source>
</evidence>
<dbReference type="GO" id="GO:0016787">
    <property type="term" value="F:hydrolase activity"/>
    <property type="evidence" value="ECO:0007669"/>
    <property type="project" value="UniProtKB-KW"/>
</dbReference>
<keyword evidence="4" id="KW-0547">Nucleotide-binding</keyword>
<gene>
    <name evidence="13" type="ORF">DQG23_04505</name>
</gene>
<dbReference type="PANTHER" id="PTHR30153:SF2">
    <property type="entry name" value="REPLICATIVE DNA HELICASE"/>
    <property type="match status" value="1"/>
</dbReference>
<dbReference type="EC" id="5.6.2.3" evidence="10"/>
<dbReference type="OrthoDB" id="9773982at2"/>
<comment type="catalytic activity">
    <reaction evidence="11">
        <text>ATP + H2O = ADP + phosphate + H(+)</text>
        <dbReference type="Rhea" id="RHEA:13065"/>
        <dbReference type="ChEBI" id="CHEBI:15377"/>
        <dbReference type="ChEBI" id="CHEBI:15378"/>
        <dbReference type="ChEBI" id="CHEBI:30616"/>
        <dbReference type="ChEBI" id="CHEBI:43474"/>
        <dbReference type="ChEBI" id="CHEBI:456216"/>
        <dbReference type="EC" id="5.6.2.3"/>
    </reaction>
</comment>
<dbReference type="GO" id="GO:0003677">
    <property type="term" value="F:DNA binding"/>
    <property type="evidence" value="ECO:0007669"/>
    <property type="project" value="UniProtKB-KW"/>
</dbReference>
<evidence type="ECO:0000256" key="5">
    <source>
        <dbReference type="ARBA" id="ARBA00022801"/>
    </source>
</evidence>
<accession>A0A329MSF6</accession>
<dbReference type="SUPFAM" id="SSF52540">
    <property type="entry name" value="P-loop containing nucleoside triphosphate hydrolases"/>
    <property type="match status" value="1"/>
</dbReference>
<keyword evidence="6" id="KW-0347">Helicase</keyword>
<dbReference type="PROSITE" id="PS51199">
    <property type="entry name" value="SF4_HELICASE"/>
    <property type="match status" value="1"/>
</dbReference>
<proteinExistence type="inferred from homology"/>
<keyword evidence="5" id="KW-0378">Hydrolase</keyword>
<feature type="domain" description="SF4 helicase" evidence="12">
    <location>
        <begin position="174"/>
        <end position="379"/>
    </location>
</feature>
<dbReference type="EMBL" id="QMFB01000002">
    <property type="protein sequence ID" value="RAV22218.1"/>
    <property type="molecule type" value="Genomic_DNA"/>
</dbReference>
<keyword evidence="9" id="KW-0413">Isomerase</keyword>
<evidence type="ECO:0000256" key="1">
    <source>
        <dbReference type="ARBA" id="ARBA00008428"/>
    </source>
</evidence>
<comment type="similarity">
    <text evidence="1">Belongs to the helicase family. DnaB subfamily.</text>
</comment>
<keyword evidence="7" id="KW-0067">ATP-binding</keyword>
<evidence type="ECO:0000256" key="3">
    <source>
        <dbReference type="ARBA" id="ARBA00022705"/>
    </source>
</evidence>
<name>A0A329MSF6_9BACL</name>
<comment type="caution">
    <text evidence="13">The sequence shown here is derived from an EMBL/GenBank/DDBJ whole genome shotgun (WGS) entry which is preliminary data.</text>
</comment>
<evidence type="ECO:0000256" key="8">
    <source>
        <dbReference type="ARBA" id="ARBA00023125"/>
    </source>
</evidence>
<evidence type="ECO:0000256" key="7">
    <source>
        <dbReference type="ARBA" id="ARBA00022840"/>
    </source>
</evidence>
<dbReference type="GO" id="GO:1990077">
    <property type="term" value="C:primosome complex"/>
    <property type="evidence" value="ECO:0007669"/>
    <property type="project" value="UniProtKB-KW"/>
</dbReference>
<dbReference type="GO" id="GO:0006269">
    <property type="term" value="P:DNA replication, synthesis of primer"/>
    <property type="evidence" value="ECO:0007669"/>
    <property type="project" value="UniProtKB-KW"/>
</dbReference>
<dbReference type="AlphaFoldDB" id="A0A329MSF6"/>
<dbReference type="InterPro" id="IPR027417">
    <property type="entry name" value="P-loop_NTPase"/>
</dbReference>
<dbReference type="PRINTS" id="PR01874">
    <property type="entry name" value="DNAREPAIRADA"/>
</dbReference>
<dbReference type="InterPro" id="IPR016136">
    <property type="entry name" value="DNA_helicase_N/primase_C"/>
</dbReference>
<dbReference type="SMART" id="SM00382">
    <property type="entry name" value="AAA"/>
    <property type="match status" value="1"/>
</dbReference>
<dbReference type="InterPro" id="IPR036185">
    <property type="entry name" value="DNA_heli_DnaB-like_N_sf"/>
</dbReference>
<keyword evidence="2" id="KW-0639">Primosome</keyword>
<keyword evidence="8" id="KW-0238">DNA-binding</keyword>
<evidence type="ECO:0000259" key="12">
    <source>
        <dbReference type="PROSITE" id="PS51199"/>
    </source>
</evidence>